<reference evidence="1 2" key="1">
    <citation type="journal article" date="2023" name="Plants (Basel)">
        <title>Bridging the Gap: Combining Genomics and Transcriptomics Approaches to Understand Stylosanthes scabra, an Orphan Legume from the Brazilian Caatinga.</title>
        <authorList>
            <person name="Ferreira-Neto J.R.C."/>
            <person name="da Silva M.D."/>
            <person name="Binneck E."/>
            <person name="de Melo N.F."/>
            <person name="da Silva R.H."/>
            <person name="de Melo A.L.T.M."/>
            <person name="Pandolfi V."/>
            <person name="Bustamante F.O."/>
            <person name="Brasileiro-Vidal A.C."/>
            <person name="Benko-Iseppon A.M."/>
        </authorList>
    </citation>
    <scope>NUCLEOTIDE SEQUENCE [LARGE SCALE GENOMIC DNA]</scope>
    <source>
        <tissue evidence="1">Leaves</tissue>
    </source>
</reference>
<dbReference type="EMBL" id="JASCZI010060560">
    <property type="protein sequence ID" value="MED6133917.1"/>
    <property type="molecule type" value="Genomic_DNA"/>
</dbReference>
<evidence type="ECO:0000313" key="2">
    <source>
        <dbReference type="Proteomes" id="UP001341840"/>
    </source>
</evidence>
<name>A0ABU6SC78_9FABA</name>
<accession>A0ABU6SC78</accession>
<dbReference type="Proteomes" id="UP001341840">
    <property type="component" value="Unassembled WGS sequence"/>
</dbReference>
<evidence type="ECO:0000313" key="1">
    <source>
        <dbReference type="EMBL" id="MED6133917.1"/>
    </source>
</evidence>
<organism evidence="1 2">
    <name type="scientific">Stylosanthes scabra</name>
    <dbReference type="NCBI Taxonomy" id="79078"/>
    <lineage>
        <taxon>Eukaryota</taxon>
        <taxon>Viridiplantae</taxon>
        <taxon>Streptophyta</taxon>
        <taxon>Embryophyta</taxon>
        <taxon>Tracheophyta</taxon>
        <taxon>Spermatophyta</taxon>
        <taxon>Magnoliopsida</taxon>
        <taxon>eudicotyledons</taxon>
        <taxon>Gunneridae</taxon>
        <taxon>Pentapetalae</taxon>
        <taxon>rosids</taxon>
        <taxon>fabids</taxon>
        <taxon>Fabales</taxon>
        <taxon>Fabaceae</taxon>
        <taxon>Papilionoideae</taxon>
        <taxon>50 kb inversion clade</taxon>
        <taxon>dalbergioids sensu lato</taxon>
        <taxon>Dalbergieae</taxon>
        <taxon>Pterocarpus clade</taxon>
        <taxon>Stylosanthes</taxon>
    </lineage>
</organism>
<protein>
    <submittedName>
        <fullName evidence="1">Uncharacterized protein</fullName>
    </submittedName>
</protein>
<sequence length="183" mass="20304">MQRRKQQSMLCCFALGPEPPGNAATEKLIASSTLTAEATAVRNAVILSTTDGINCGVQSSWTGAEKIRTGSGGRVDTGLTKETACPRVDTRLTKEMARRRCWTDGREAEATKWVGGGEGASMEEKMFCQIRAVFGSAWYPNMAHDQKKYLLHFLEGILGCWAQTKKISCIFFDKKILHFQYQK</sequence>
<comment type="caution">
    <text evidence="1">The sequence shown here is derived from an EMBL/GenBank/DDBJ whole genome shotgun (WGS) entry which is preliminary data.</text>
</comment>
<keyword evidence="2" id="KW-1185">Reference proteome</keyword>
<gene>
    <name evidence="1" type="ORF">PIB30_032718</name>
</gene>
<proteinExistence type="predicted"/>